<reference evidence="1 2" key="1">
    <citation type="submission" date="2020-09" db="EMBL/GenBank/DDBJ databases">
        <title>De no assembly of potato wild relative species, Solanum commersonii.</title>
        <authorList>
            <person name="Cho K."/>
        </authorList>
    </citation>
    <scope>NUCLEOTIDE SEQUENCE [LARGE SCALE GENOMIC DNA]</scope>
    <source>
        <strain evidence="1">LZ3.2</strain>
        <tissue evidence="1">Leaf</tissue>
    </source>
</reference>
<dbReference type="AlphaFoldDB" id="A0A9J5XUL0"/>
<sequence>MKQIKGRITKYLEFEAKHGHYLAKWNKTAEKKKKRSLEDRLMHSASRRKVLTLPKVPVC</sequence>
<evidence type="ECO:0000313" key="2">
    <source>
        <dbReference type="Proteomes" id="UP000824120"/>
    </source>
</evidence>
<protein>
    <submittedName>
        <fullName evidence="1">Uncharacterized protein</fullName>
    </submittedName>
</protein>
<dbReference type="Proteomes" id="UP000824120">
    <property type="component" value="Chromosome 8"/>
</dbReference>
<comment type="caution">
    <text evidence="1">The sequence shown here is derived from an EMBL/GenBank/DDBJ whole genome shotgun (WGS) entry which is preliminary data.</text>
</comment>
<proteinExistence type="predicted"/>
<name>A0A9J5XUL0_SOLCO</name>
<accession>A0A9J5XUL0</accession>
<gene>
    <name evidence="1" type="ORF">H5410_041378</name>
</gene>
<keyword evidence="2" id="KW-1185">Reference proteome</keyword>
<organism evidence="1 2">
    <name type="scientific">Solanum commersonii</name>
    <name type="common">Commerson's wild potato</name>
    <name type="synonym">Commerson's nightshade</name>
    <dbReference type="NCBI Taxonomy" id="4109"/>
    <lineage>
        <taxon>Eukaryota</taxon>
        <taxon>Viridiplantae</taxon>
        <taxon>Streptophyta</taxon>
        <taxon>Embryophyta</taxon>
        <taxon>Tracheophyta</taxon>
        <taxon>Spermatophyta</taxon>
        <taxon>Magnoliopsida</taxon>
        <taxon>eudicotyledons</taxon>
        <taxon>Gunneridae</taxon>
        <taxon>Pentapetalae</taxon>
        <taxon>asterids</taxon>
        <taxon>lamiids</taxon>
        <taxon>Solanales</taxon>
        <taxon>Solanaceae</taxon>
        <taxon>Solanoideae</taxon>
        <taxon>Solaneae</taxon>
        <taxon>Solanum</taxon>
    </lineage>
</organism>
<evidence type="ECO:0000313" key="1">
    <source>
        <dbReference type="EMBL" id="KAG5590864.1"/>
    </source>
</evidence>
<dbReference type="EMBL" id="JACXVP010000008">
    <property type="protein sequence ID" value="KAG5590864.1"/>
    <property type="molecule type" value="Genomic_DNA"/>
</dbReference>